<accession>A0ABU5MZV9</accession>
<organism evidence="2 3">
    <name type="scientific">Pontiella agarivorans</name>
    <dbReference type="NCBI Taxonomy" id="3038953"/>
    <lineage>
        <taxon>Bacteria</taxon>
        <taxon>Pseudomonadati</taxon>
        <taxon>Kiritimatiellota</taxon>
        <taxon>Kiritimatiellia</taxon>
        <taxon>Kiritimatiellales</taxon>
        <taxon>Pontiellaceae</taxon>
        <taxon>Pontiella</taxon>
    </lineage>
</organism>
<dbReference type="Proteomes" id="UP001290861">
    <property type="component" value="Unassembled WGS sequence"/>
</dbReference>
<dbReference type="RefSeq" id="WP_322609488.1">
    <property type="nucleotide sequence ID" value="NZ_JARVCO010000012.1"/>
</dbReference>
<dbReference type="EMBL" id="JARVCO010000012">
    <property type="protein sequence ID" value="MDZ8119704.1"/>
    <property type="molecule type" value="Genomic_DNA"/>
</dbReference>
<feature type="transmembrane region" description="Helical" evidence="1">
    <location>
        <begin position="7"/>
        <end position="24"/>
    </location>
</feature>
<keyword evidence="1" id="KW-0812">Transmembrane</keyword>
<proteinExistence type="predicted"/>
<keyword evidence="1" id="KW-0472">Membrane</keyword>
<sequence length="148" mass="16639">MKRNFKYAIIWFLIGFALIKFMGWDQLADQRETAKWFKTEATVLSSDVSLDSAKNEYHLGLHFSTKVGGNIYSYTCFRNAGAKGHMDTLAETTYAPGATIAVFINPNNPSQYRFPQRAIGPWIVGFIPGVFLILIGLSVLRAKESEHD</sequence>
<keyword evidence="1" id="KW-1133">Transmembrane helix</keyword>
<comment type="caution">
    <text evidence="2">The sequence shown here is derived from an EMBL/GenBank/DDBJ whole genome shotgun (WGS) entry which is preliminary data.</text>
</comment>
<evidence type="ECO:0000313" key="3">
    <source>
        <dbReference type="Proteomes" id="UP001290861"/>
    </source>
</evidence>
<evidence type="ECO:0000256" key="1">
    <source>
        <dbReference type="SAM" id="Phobius"/>
    </source>
</evidence>
<name>A0ABU5MZV9_9BACT</name>
<gene>
    <name evidence="2" type="ORF">P9H32_13835</name>
</gene>
<feature type="transmembrane region" description="Helical" evidence="1">
    <location>
        <begin position="119"/>
        <end position="140"/>
    </location>
</feature>
<reference evidence="2 3" key="1">
    <citation type="journal article" date="2024" name="Appl. Environ. Microbiol.">
        <title>Pontiella agarivorans sp. nov., a novel marine anaerobic bacterium capable of degrading macroalgal polysaccharides and fixing nitrogen.</title>
        <authorList>
            <person name="Liu N."/>
            <person name="Kivenson V."/>
            <person name="Peng X."/>
            <person name="Cui Z."/>
            <person name="Lankiewicz T.S."/>
            <person name="Gosselin K.M."/>
            <person name="English C.J."/>
            <person name="Blair E.M."/>
            <person name="O'Malley M.A."/>
            <person name="Valentine D.L."/>
        </authorList>
    </citation>
    <scope>NUCLEOTIDE SEQUENCE [LARGE SCALE GENOMIC DNA]</scope>
    <source>
        <strain evidence="2 3">NLcol2</strain>
    </source>
</reference>
<evidence type="ECO:0000313" key="2">
    <source>
        <dbReference type="EMBL" id="MDZ8119704.1"/>
    </source>
</evidence>
<protein>
    <submittedName>
        <fullName evidence="2">DUF3592 domain-containing protein</fullName>
    </submittedName>
</protein>
<keyword evidence="3" id="KW-1185">Reference proteome</keyword>